<dbReference type="Proteomes" id="UP000593663">
    <property type="component" value="Chromosome 1"/>
</dbReference>
<gene>
    <name evidence="1" type="ORF">H5V43_08875</name>
</gene>
<dbReference type="EMBL" id="CP060035">
    <property type="protein sequence ID" value="QOT70285.1"/>
    <property type="molecule type" value="Genomic_DNA"/>
</dbReference>
<proteinExistence type="predicted"/>
<evidence type="ECO:0000313" key="1">
    <source>
        <dbReference type="EMBL" id="QOT70285.1"/>
    </source>
</evidence>
<dbReference type="AlphaFoldDB" id="A0A7M2GD05"/>
<reference evidence="2" key="1">
    <citation type="submission" date="2020-08" db="EMBL/GenBank/DDBJ databases">
        <title>Complete genome sequence of Sphingobium barthaii strain KK22, a high-molecular-weight polycyclic aromatic hydrocarbon-degrading soil bacterium.</title>
        <authorList>
            <person name="Mori J.F."/>
            <person name="Kanaly R.A."/>
        </authorList>
    </citation>
    <scope>NUCLEOTIDE SEQUENCE [LARGE SCALE GENOMIC DNA]</scope>
    <source>
        <strain evidence="2">KK22</strain>
    </source>
</reference>
<dbReference type="RefSeq" id="WP_157846841.1">
    <property type="nucleotide sequence ID" value="NZ_BATN01000012.1"/>
</dbReference>
<organism evidence="1 2">
    <name type="scientific">Sphingobium fuliginis (strain ATCC 27551)</name>
    <dbReference type="NCBI Taxonomy" id="336203"/>
    <lineage>
        <taxon>Bacteria</taxon>
        <taxon>Pseudomonadati</taxon>
        <taxon>Pseudomonadota</taxon>
        <taxon>Alphaproteobacteria</taxon>
        <taxon>Sphingomonadales</taxon>
        <taxon>Sphingomonadaceae</taxon>
        <taxon>Sphingobium</taxon>
    </lineage>
</organism>
<sequence>MILLQSRRLGSSKYLAISGNGTLTQNRHQRKTNFCCGAKSWLTGKGEIPAIPDQIIDA</sequence>
<dbReference type="KEGG" id="sbar:H5V43_08875"/>
<name>A0A7M2GD05_SPHSA</name>
<evidence type="ECO:0000313" key="2">
    <source>
        <dbReference type="Proteomes" id="UP000593663"/>
    </source>
</evidence>
<protein>
    <submittedName>
        <fullName evidence="1">Uncharacterized protein</fullName>
    </submittedName>
</protein>
<accession>A0A7M2GD05</accession>